<evidence type="ECO:0000313" key="2">
    <source>
        <dbReference type="Proteomes" id="UP000188268"/>
    </source>
</evidence>
<dbReference type="Proteomes" id="UP000188268">
    <property type="component" value="Unassembled WGS sequence"/>
</dbReference>
<evidence type="ECO:0000313" key="1">
    <source>
        <dbReference type="EMBL" id="OMP11547.1"/>
    </source>
</evidence>
<dbReference type="EMBL" id="AWWV01001171">
    <property type="protein sequence ID" value="OMP11547.1"/>
    <property type="molecule type" value="Genomic_DNA"/>
</dbReference>
<gene>
    <name evidence="1" type="ORF">CCACVL1_00451</name>
</gene>
<comment type="caution">
    <text evidence="1">The sequence shown here is derived from an EMBL/GenBank/DDBJ whole genome shotgun (WGS) entry which is preliminary data.</text>
</comment>
<feature type="non-terminal residue" evidence="1">
    <location>
        <position position="27"/>
    </location>
</feature>
<sequence>MADVETEGSRSEYLEEEILNLRNTLLQ</sequence>
<protein>
    <submittedName>
        <fullName evidence="1">Uncharacterized protein</fullName>
    </submittedName>
</protein>
<accession>A0A1R3KWY1</accession>
<reference evidence="1 2" key="1">
    <citation type="submission" date="2013-09" db="EMBL/GenBank/DDBJ databases">
        <title>Corchorus capsularis genome sequencing.</title>
        <authorList>
            <person name="Alam M."/>
            <person name="Haque M.S."/>
            <person name="Islam M.S."/>
            <person name="Emdad E.M."/>
            <person name="Islam M.M."/>
            <person name="Ahmed B."/>
            <person name="Halim A."/>
            <person name="Hossen Q.M.M."/>
            <person name="Hossain M.Z."/>
            <person name="Ahmed R."/>
            <person name="Khan M.M."/>
            <person name="Islam R."/>
            <person name="Rashid M.M."/>
            <person name="Khan S.A."/>
            <person name="Rahman M.S."/>
            <person name="Alam M."/>
        </authorList>
    </citation>
    <scope>NUCLEOTIDE SEQUENCE [LARGE SCALE GENOMIC DNA]</scope>
    <source>
        <strain evidence="2">cv. CVL-1</strain>
        <tissue evidence="1">Whole seedling</tissue>
    </source>
</reference>
<dbReference type="Gramene" id="OMP11547">
    <property type="protein sequence ID" value="OMP11547"/>
    <property type="gene ID" value="CCACVL1_00451"/>
</dbReference>
<dbReference type="AlphaFoldDB" id="A0A1R3KWY1"/>
<organism evidence="1 2">
    <name type="scientific">Corchorus capsularis</name>
    <name type="common">Jute</name>
    <dbReference type="NCBI Taxonomy" id="210143"/>
    <lineage>
        <taxon>Eukaryota</taxon>
        <taxon>Viridiplantae</taxon>
        <taxon>Streptophyta</taxon>
        <taxon>Embryophyta</taxon>
        <taxon>Tracheophyta</taxon>
        <taxon>Spermatophyta</taxon>
        <taxon>Magnoliopsida</taxon>
        <taxon>eudicotyledons</taxon>
        <taxon>Gunneridae</taxon>
        <taxon>Pentapetalae</taxon>
        <taxon>rosids</taxon>
        <taxon>malvids</taxon>
        <taxon>Malvales</taxon>
        <taxon>Malvaceae</taxon>
        <taxon>Grewioideae</taxon>
        <taxon>Apeibeae</taxon>
        <taxon>Corchorus</taxon>
    </lineage>
</organism>
<keyword evidence="2" id="KW-1185">Reference proteome</keyword>
<proteinExistence type="predicted"/>
<name>A0A1R3KWY1_COCAP</name>